<dbReference type="Gene3D" id="3.40.50.11550">
    <property type="match status" value="1"/>
</dbReference>
<feature type="domain" description="Haem-binding uptake Tiki superfamily ChaN" evidence="2">
    <location>
        <begin position="125"/>
        <end position="348"/>
    </location>
</feature>
<gene>
    <name evidence="3" type="ORF">ACHAXA_011885</name>
</gene>
<keyword evidence="4" id="KW-1185">Reference proteome</keyword>
<name>A0ABD3SC58_9STRA</name>
<proteinExistence type="predicted"/>
<evidence type="ECO:0000259" key="2">
    <source>
        <dbReference type="Pfam" id="PF04187"/>
    </source>
</evidence>
<dbReference type="InterPro" id="IPR007314">
    <property type="entry name" value="Cofac_haem-bd_dom"/>
</dbReference>
<comment type="caution">
    <text evidence="3">The sequence shown here is derived from an EMBL/GenBank/DDBJ whole genome shotgun (WGS) entry which is preliminary data.</text>
</comment>
<keyword evidence="1" id="KW-0732">Signal</keyword>
<sequence length="438" mass="48315">MMYLNKTFSFLSLYQVTLALKACLLGTANAISVECGRREMIGRTMTFAFGGMVSSAGGWLSSDAVVANAIDEAAPNEPSFTSYQILPDASSNLAPTLQQITPSDLNQVFAIIDSNKSGVGGGALWLGEHHNSVEDHQLQADFIREIHRLRQKKLVGTSNGNMSVGLEMVQVQFQPALDAYICKKISAEEMKSLVQWEKRWSWPFERYLPVFENCRELNIPLVALNVDSEDLGLVESGGFPNLPRDRLEKYISDPAGFAQYVRNPYYKTYVDYVISPSYEMHKQMGILRSTITGQQLDEDMPFARFFSGRILWDEGMASNAYKWTRANRGLMIGLVGADHVKFNAGIPGRYQRMATDEQLGCISVVLNPTLIDTRPSGSVGILSNSAASASGADGLTLQLRYPKHRVDVVSFESREGSNTGGVLALADYIVMSMAKTIL</sequence>
<protein>
    <recommendedName>
        <fullName evidence="2">Haem-binding uptake Tiki superfamily ChaN domain-containing protein</fullName>
    </recommendedName>
</protein>
<evidence type="ECO:0000313" key="3">
    <source>
        <dbReference type="EMBL" id="KAL3822107.1"/>
    </source>
</evidence>
<dbReference type="SUPFAM" id="SSF159501">
    <property type="entry name" value="EreA/ChaN-like"/>
    <property type="match status" value="1"/>
</dbReference>
<dbReference type="CDD" id="cd14727">
    <property type="entry name" value="ChanN-like"/>
    <property type="match status" value="1"/>
</dbReference>
<dbReference type="AlphaFoldDB" id="A0ABD3SC58"/>
<accession>A0ABD3SC58</accession>
<evidence type="ECO:0000256" key="1">
    <source>
        <dbReference type="SAM" id="SignalP"/>
    </source>
</evidence>
<reference evidence="3 4" key="1">
    <citation type="submission" date="2024-10" db="EMBL/GenBank/DDBJ databases">
        <title>Updated reference genomes for cyclostephanoid diatoms.</title>
        <authorList>
            <person name="Roberts W.R."/>
            <person name="Alverson A.J."/>
        </authorList>
    </citation>
    <scope>NUCLEOTIDE SEQUENCE [LARGE SCALE GENOMIC DNA]</scope>
    <source>
        <strain evidence="3 4">AJA228-03</strain>
    </source>
</reference>
<organism evidence="3 4">
    <name type="scientific">Cyclostephanos tholiformis</name>
    <dbReference type="NCBI Taxonomy" id="382380"/>
    <lineage>
        <taxon>Eukaryota</taxon>
        <taxon>Sar</taxon>
        <taxon>Stramenopiles</taxon>
        <taxon>Ochrophyta</taxon>
        <taxon>Bacillariophyta</taxon>
        <taxon>Coscinodiscophyceae</taxon>
        <taxon>Thalassiosirophycidae</taxon>
        <taxon>Stephanodiscales</taxon>
        <taxon>Stephanodiscaceae</taxon>
        <taxon>Cyclostephanos</taxon>
    </lineage>
</organism>
<feature type="signal peptide" evidence="1">
    <location>
        <begin position="1"/>
        <end position="30"/>
    </location>
</feature>
<dbReference type="EMBL" id="JALLPB020000074">
    <property type="protein sequence ID" value="KAL3822107.1"/>
    <property type="molecule type" value="Genomic_DNA"/>
</dbReference>
<feature type="chain" id="PRO_5044871025" description="Haem-binding uptake Tiki superfamily ChaN domain-containing protein" evidence="1">
    <location>
        <begin position="31"/>
        <end position="438"/>
    </location>
</feature>
<dbReference type="Proteomes" id="UP001530377">
    <property type="component" value="Unassembled WGS sequence"/>
</dbReference>
<evidence type="ECO:0000313" key="4">
    <source>
        <dbReference type="Proteomes" id="UP001530377"/>
    </source>
</evidence>
<dbReference type="Pfam" id="PF04187">
    <property type="entry name" value="Cofac_haem_bdg"/>
    <property type="match status" value="1"/>
</dbReference>